<keyword evidence="4" id="KW-0694">RNA-binding</keyword>
<reference evidence="8" key="1">
    <citation type="submission" date="2021-01" db="EMBL/GenBank/DDBJ databases">
        <authorList>
            <person name="Corre E."/>
            <person name="Pelletier E."/>
            <person name="Niang G."/>
            <person name="Scheremetjew M."/>
            <person name="Finn R."/>
            <person name="Kale V."/>
            <person name="Holt S."/>
            <person name="Cochrane G."/>
            <person name="Meng A."/>
            <person name="Brown T."/>
            <person name="Cohen L."/>
        </authorList>
    </citation>
    <scope>NUCLEOTIDE SEQUENCE</scope>
    <source>
        <strain evidence="8">CCCM811</strain>
    </source>
</reference>
<dbReference type="EMBL" id="HBIV01008693">
    <property type="protein sequence ID" value="CAE0653973.1"/>
    <property type="molecule type" value="Transcribed_RNA"/>
</dbReference>
<dbReference type="Pfam" id="PF00806">
    <property type="entry name" value="PUF"/>
    <property type="match status" value="8"/>
</dbReference>
<dbReference type="PANTHER" id="PTHR12537:SF12">
    <property type="entry name" value="MATERNAL PROTEIN PUMILIO"/>
    <property type="match status" value="1"/>
</dbReference>
<name>A0A7S3YK10_9EUKA</name>
<keyword evidence="3" id="KW-0677">Repeat</keyword>
<feature type="repeat" description="Pumilio" evidence="5">
    <location>
        <begin position="700"/>
        <end position="738"/>
    </location>
</feature>
<dbReference type="InterPro" id="IPR011989">
    <property type="entry name" value="ARM-like"/>
</dbReference>
<dbReference type="Gene3D" id="1.25.10.10">
    <property type="entry name" value="Leucine-rich Repeat Variant"/>
    <property type="match status" value="1"/>
</dbReference>
<comment type="subcellular location">
    <subcellularLocation>
        <location evidence="1">Cytoplasm</location>
    </subcellularLocation>
</comment>
<evidence type="ECO:0000256" key="5">
    <source>
        <dbReference type="PROSITE-ProRule" id="PRU00317"/>
    </source>
</evidence>
<feature type="region of interest" description="Disordered" evidence="6">
    <location>
        <begin position="173"/>
        <end position="316"/>
    </location>
</feature>
<dbReference type="AlphaFoldDB" id="A0A7S3YK10"/>
<sequence length="787" mass="87952">MLGITHRQGSPYSQNISGSGEYGSSMQTNGNFPSAATRTKGENFKTPEYRIPKSISNDFANMLLHNSPERSTSAPLVPPPPQNGHLLTTSHQSHSSVRSEREIGFDLSKRLSNLAYTPAGSEIYRSGTPSPITQLQAPVAKRMVKLEMAHSPDGSTDSFLSSASSFDSARYHTRSAQPYSSRGSHRLERSTSFRLRNANKQRRAPLSTEMGRISSPMNESKSAKNFSRFPERHSSGLETRGSLLAKDEKQSLSSNSKYHHVYNLSSGLDSKRRNGRDTFSHSALTKDRLQHISTPLRSKKHLPPRYGETRQQSSQSLPLNYSLQQNLLQQLLEQQALNAAHVGSSGMHGGLGGRGHHSYRGPEGGRSYGNRNGRRGGSGYKGHNVRRAAQGGNKGKNERGKSRKGGHSIEINAIGIGSKMHVRWVEEFGTPKTAHVSLEDVAKRHLTVDLAMDQYGSRFIQQKLEKAPASHKEVTFDQIFPHTLVLCADVFGNYVIQKLFEHGTMEHKKALASKLKGHVMSLSLQMYGCRVVQKAIDVLNLDQKAELIKELHGHVMKCVRDQNGNHVIQKCIERVPPSLIQFVVDAFKGQNMKLAMHPYGCRVIQRLLEHCSSNQRAQTLEEILESTQMLAKNQYGNYVVQHILIHANAEHRAAVMEAFHGSLVKMSKHKFASNVIEKCVTHATRAERKSLIDEMLGDPELDSASLPLMAMARDQYANYVVQRLIEVVDPEQRHYLIQRIQHHLPFLSKVPYGKHIIASIEKVFQSKMPIALLLKVHVHFQAQDSTF</sequence>
<feature type="region of interest" description="Disordered" evidence="6">
    <location>
        <begin position="68"/>
        <end position="98"/>
    </location>
</feature>
<dbReference type="PROSITE" id="PS50303">
    <property type="entry name" value="PUM_HD"/>
    <property type="match status" value="1"/>
</dbReference>
<dbReference type="InterPro" id="IPR033712">
    <property type="entry name" value="Pumilio_RNA-bd"/>
</dbReference>
<feature type="repeat" description="Pumilio" evidence="5">
    <location>
        <begin position="514"/>
        <end position="549"/>
    </location>
</feature>
<evidence type="ECO:0000256" key="3">
    <source>
        <dbReference type="ARBA" id="ARBA00022737"/>
    </source>
</evidence>
<evidence type="ECO:0000313" key="8">
    <source>
        <dbReference type="EMBL" id="CAE0653973.1"/>
    </source>
</evidence>
<evidence type="ECO:0000256" key="6">
    <source>
        <dbReference type="SAM" id="MobiDB-lite"/>
    </source>
</evidence>
<feature type="repeat" description="Pumilio" evidence="5">
    <location>
        <begin position="550"/>
        <end position="585"/>
    </location>
</feature>
<dbReference type="InterPro" id="IPR001313">
    <property type="entry name" value="Pumilio_RNA-bd_rpt"/>
</dbReference>
<feature type="compositionally biased region" description="Low complexity" evidence="6">
    <location>
        <begin position="85"/>
        <end position="96"/>
    </location>
</feature>
<feature type="repeat" description="Pumilio" evidence="5">
    <location>
        <begin position="440"/>
        <end position="477"/>
    </location>
</feature>
<gene>
    <name evidence="8" type="ORF">LGLO00237_LOCUS6539</name>
</gene>
<feature type="repeat" description="Pumilio" evidence="5">
    <location>
        <begin position="478"/>
        <end position="513"/>
    </location>
</feature>
<dbReference type="GO" id="GO:0010608">
    <property type="term" value="P:post-transcriptional regulation of gene expression"/>
    <property type="evidence" value="ECO:0007669"/>
    <property type="project" value="TreeGrafter"/>
</dbReference>
<feature type="repeat" description="Pumilio" evidence="5">
    <location>
        <begin position="658"/>
        <end position="693"/>
    </location>
</feature>
<dbReference type="InterPro" id="IPR016024">
    <property type="entry name" value="ARM-type_fold"/>
</dbReference>
<protein>
    <recommendedName>
        <fullName evidence="7">PUM-HD domain-containing protein</fullName>
    </recommendedName>
</protein>
<dbReference type="SMART" id="SM00025">
    <property type="entry name" value="Pumilio"/>
    <property type="match status" value="8"/>
</dbReference>
<keyword evidence="2" id="KW-0963">Cytoplasm</keyword>
<dbReference type="FunFam" id="1.25.10.10:FF:000004">
    <property type="entry name" value="Pumilio homolog 1 isoform 2"/>
    <property type="match status" value="1"/>
</dbReference>
<organism evidence="8">
    <name type="scientific">Lotharella globosa</name>
    <dbReference type="NCBI Taxonomy" id="91324"/>
    <lineage>
        <taxon>Eukaryota</taxon>
        <taxon>Sar</taxon>
        <taxon>Rhizaria</taxon>
        <taxon>Cercozoa</taxon>
        <taxon>Chlorarachniophyceae</taxon>
        <taxon>Lotharella</taxon>
    </lineage>
</organism>
<feature type="region of interest" description="Disordered" evidence="6">
    <location>
        <begin position="347"/>
        <end position="410"/>
    </location>
</feature>
<feature type="compositionally biased region" description="Polar residues" evidence="6">
    <location>
        <begin position="215"/>
        <end position="225"/>
    </location>
</feature>
<dbReference type="SUPFAM" id="SSF48371">
    <property type="entry name" value="ARM repeat"/>
    <property type="match status" value="1"/>
</dbReference>
<dbReference type="GO" id="GO:0005737">
    <property type="term" value="C:cytoplasm"/>
    <property type="evidence" value="ECO:0007669"/>
    <property type="project" value="UniProtKB-SubCell"/>
</dbReference>
<dbReference type="PANTHER" id="PTHR12537">
    <property type="entry name" value="RNA BINDING PROTEIN PUMILIO-RELATED"/>
    <property type="match status" value="1"/>
</dbReference>
<feature type="region of interest" description="Disordered" evidence="6">
    <location>
        <begin position="1"/>
        <end position="50"/>
    </location>
</feature>
<evidence type="ECO:0000256" key="4">
    <source>
        <dbReference type="ARBA" id="ARBA00022884"/>
    </source>
</evidence>
<proteinExistence type="predicted"/>
<dbReference type="InterPro" id="IPR033133">
    <property type="entry name" value="PUM-HD"/>
</dbReference>
<dbReference type="GO" id="GO:0003729">
    <property type="term" value="F:mRNA binding"/>
    <property type="evidence" value="ECO:0007669"/>
    <property type="project" value="TreeGrafter"/>
</dbReference>
<dbReference type="CDD" id="cd07920">
    <property type="entry name" value="Pumilio"/>
    <property type="match status" value="1"/>
</dbReference>
<dbReference type="PROSITE" id="PS50302">
    <property type="entry name" value="PUM"/>
    <property type="match status" value="8"/>
</dbReference>
<feature type="compositionally biased region" description="Basic and acidic residues" evidence="6">
    <location>
        <begin position="39"/>
        <end position="50"/>
    </location>
</feature>
<accession>A0A7S3YK10</accession>
<evidence type="ECO:0000256" key="2">
    <source>
        <dbReference type="ARBA" id="ARBA00022490"/>
    </source>
</evidence>
<feature type="repeat" description="Pumilio" evidence="5">
    <location>
        <begin position="630"/>
        <end position="657"/>
    </location>
</feature>
<feature type="domain" description="PUM-HD" evidence="7">
    <location>
        <begin position="420"/>
        <end position="764"/>
    </location>
</feature>
<feature type="repeat" description="Pumilio" evidence="5">
    <location>
        <begin position="586"/>
        <end position="625"/>
    </location>
</feature>
<feature type="compositionally biased region" description="Basic and acidic residues" evidence="6">
    <location>
        <begin position="269"/>
        <end position="290"/>
    </location>
</feature>
<evidence type="ECO:0000256" key="1">
    <source>
        <dbReference type="ARBA" id="ARBA00004496"/>
    </source>
</evidence>
<feature type="compositionally biased region" description="Polar residues" evidence="6">
    <location>
        <begin position="7"/>
        <end position="37"/>
    </location>
</feature>
<evidence type="ECO:0000259" key="7">
    <source>
        <dbReference type="PROSITE" id="PS50303"/>
    </source>
</evidence>